<dbReference type="GO" id="GO:0005524">
    <property type="term" value="F:ATP binding"/>
    <property type="evidence" value="ECO:0007669"/>
    <property type="project" value="UniProtKB-KW"/>
</dbReference>
<dbReference type="SUPFAM" id="SSF55821">
    <property type="entry name" value="YrdC/RibB"/>
    <property type="match status" value="1"/>
</dbReference>
<gene>
    <name evidence="13" type="ORF">A2438_08080</name>
</gene>
<organism evidence="13 14">
    <name type="scientific">candidate division WOR-1 bacterium RIFOXYC2_FULL_46_14</name>
    <dbReference type="NCBI Taxonomy" id="1802587"/>
    <lineage>
        <taxon>Bacteria</taxon>
        <taxon>Bacillati</taxon>
        <taxon>Saganbacteria</taxon>
    </lineage>
</organism>
<evidence type="ECO:0000256" key="2">
    <source>
        <dbReference type="ARBA" id="ARBA00007663"/>
    </source>
</evidence>
<evidence type="ECO:0000313" key="14">
    <source>
        <dbReference type="Proteomes" id="UP000179242"/>
    </source>
</evidence>
<dbReference type="PANTHER" id="PTHR17490">
    <property type="entry name" value="SUA5"/>
    <property type="match status" value="1"/>
</dbReference>
<name>A0A1F4U3T7_UNCSA</name>
<evidence type="ECO:0000256" key="7">
    <source>
        <dbReference type="ARBA" id="ARBA00022695"/>
    </source>
</evidence>
<dbReference type="GO" id="GO:0000049">
    <property type="term" value="F:tRNA binding"/>
    <property type="evidence" value="ECO:0007669"/>
    <property type="project" value="TreeGrafter"/>
</dbReference>
<sequence length="168" mass="18446">MSKNKIKEAIKILKNGGVIIFPTETVYGIGCAYDNQKAIDRIYEIKKRPKDKPLQILISNMEQLELLGAKTPEEARGFWPGPITIIVPTGRDLSLGLRMPDHPIALEIIRGLGKPLAATSANLSGEEAPISFDQIKIKADFAIDGGPCKIKKASEIIDFTKDPPVKLR</sequence>
<evidence type="ECO:0000256" key="8">
    <source>
        <dbReference type="ARBA" id="ARBA00022741"/>
    </source>
</evidence>
<proteinExistence type="inferred from homology"/>
<keyword evidence="9" id="KW-0067">ATP-binding</keyword>
<evidence type="ECO:0000256" key="10">
    <source>
        <dbReference type="ARBA" id="ARBA00029774"/>
    </source>
</evidence>
<keyword evidence="4" id="KW-0963">Cytoplasm</keyword>
<comment type="similarity">
    <text evidence="2">Belongs to the SUA5 family.</text>
</comment>
<dbReference type="PANTHER" id="PTHR17490:SF16">
    <property type="entry name" value="THREONYLCARBAMOYL-AMP SYNTHASE"/>
    <property type="match status" value="1"/>
</dbReference>
<dbReference type="AlphaFoldDB" id="A0A1F4U3T7"/>
<comment type="subcellular location">
    <subcellularLocation>
        <location evidence="1">Cytoplasm</location>
    </subcellularLocation>
</comment>
<evidence type="ECO:0000259" key="12">
    <source>
        <dbReference type="PROSITE" id="PS51163"/>
    </source>
</evidence>
<dbReference type="Pfam" id="PF01300">
    <property type="entry name" value="Sua5_yciO_yrdC"/>
    <property type="match status" value="1"/>
</dbReference>
<accession>A0A1F4U3T7</accession>
<dbReference type="NCBIfam" id="TIGR00057">
    <property type="entry name" value="L-threonylcarbamoyladenylate synthase"/>
    <property type="match status" value="1"/>
</dbReference>
<dbReference type="EC" id="2.7.7.87" evidence="3"/>
<evidence type="ECO:0000256" key="4">
    <source>
        <dbReference type="ARBA" id="ARBA00022490"/>
    </source>
</evidence>
<comment type="catalytic activity">
    <reaction evidence="11">
        <text>L-threonine + hydrogencarbonate + ATP = L-threonylcarbamoyladenylate + diphosphate + H2O</text>
        <dbReference type="Rhea" id="RHEA:36407"/>
        <dbReference type="ChEBI" id="CHEBI:15377"/>
        <dbReference type="ChEBI" id="CHEBI:17544"/>
        <dbReference type="ChEBI" id="CHEBI:30616"/>
        <dbReference type="ChEBI" id="CHEBI:33019"/>
        <dbReference type="ChEBI" id="CHEBI:57926"/>
        <dbReference type="ChEBI" id="CHEBI:73682"/>
        <dbReference type="EC" id="2.7.7.87"/>
    </reaction>
</comment>
<dbReference type="Proteomes" id="UP000179242">
    <property type="component" value="Unassembled WGS sequence"/>
</dbReference>
<keyword evidence="7" id="KW-0548">Nucleotidyltransferase</keyword>
<dbReference type="GO" id="GO:0008033">
    <property type="term" value="P:tRNA processing"/>
    <property type="evidence" value="ECO:0007669"/>
    <property type="project" value="UniProtKB-KW"/>
</dbReference>
<feature type="domain" description="YrdC-like" evidence="12">
    <location>
        <begin position="3"/>
        <end position="168"/>
    </location>
</feature>
<evidence type="ECO:0000256" key="9">
    <source>
        <dbReference type="ARBA" id="ARBA00022840"/>
    </source>
</evidence>
<protein>
    <recommendedName>
        <fullName evidence="10">L-threonylcarbamoyladenylate synthase</fullName>
        <ecNumber evidence="3">2.7.7.87</ecNumber>
    </recommendedName>
    <alternativeName>
        <fullName evidence="10">L-threonylcarbamoyladenylate synthase</fullName>
    </alternativeName>
</protein>
<keyword evidence="5" id="KW-0808">Transferase</keyword>
<dbReference type="GO" id="GO:0005737">
    <property type="term" value="C:cytoplasm"/>
    <property type="evidence" value="ECO:0007669"/>
    <property type="project" value="UniProtKB-SubCell"/>
</dbReference>
<reference evidence="13 14" key="1">
    <citation type="journal article" date="2016" name="Nat. Commun.">
        <title>Thousands of microbial genomes shed light on interconnected biogeochemical processes in an aquifer system.</title>
        <authorList>
            <person name="Anantharaman K."/>
            <person name="Brown C.T."/>
            <person name="Hug L.A."/>
            <person name="Sharon I."/>
            <person name="Castelle C.J."/>
            <person name="Probst A.J."/>
            <person name="Thomas B.C."/>
            <person name="Singh A."/>
            <person name="Wilkins M.J."/>
            <person name="Karaoz U."/>
            <person name="Brodie E.L."/>
            <person name="Williams K.H."/>
            <person name="Hubbard S.S."/>
            <person name="Banfield J.F."/>
        </authorList>
    </citation>
    <scope>NUCLEOTIDE SEQUENCE [LARGE SCALE GENOMIC DNA]</scope>
</reference>
<dbReference type="GO" id="GO:0061710">
    <property type="term" value="F:L-threonylcarbamoyladenylate synthase"/>
    <property type="evidence" value="ECO:0007669"/>
    <property type="project" value="UniProtKB-EC"/>
</dbReference>
<evidence type="ECO:0000256" key="6">
    <source>
        <dbReference type="ARBA" id="ARBA00022694"/>
    </source>
</evidence>
<dbReference type="InterPro" id="IPR006070">
    <property type="entry name" value="Sua5-like_dom"/>
</dbReference>
<evidence type="ECO:0000256" key="11">
    <source>
        <dbReference type="ARBA" id="ARBA00048366"/>
    </source>
</evidence>
<keyword evidence="6" id="KW-0819">tRNA processing</keyword>
<dbReference type="Gene3D" id="3.90.870.10">
    <property type="entry name" value="DHBP synthase"/>
    <property type="match status" value="1"/>
</dbReference>
<evidence type="ECO:0000256" key="5">
    <source>
        <dbReference type="ARBA" id="ARBA00022679"/>
    </source>
</evidence>
<dbReference type="GO" id="GO:0006450">
    <property type="term" value="P:regulation of translational fidelity"/>
    <property type="evidence" value="ECO:0007669"/>
    <property type="project" value="TreeGrafter"/>
</dbReference>
<dbReference type="GO" id="GO:0003725">
    <property type="term" value="F:double-stranded RNA binding"/>
    <property type="evidence" value="ECO:0007669"/>
    <property type="project" value="InterPro"/>
</dbReference>
<evidence type="ECO:0000313" key="13">
    <source>
        <dbReference type="EMBL" id="OGC39500.1"/>
    </source>
</evidence>
<dbReference type="EMBL" id="MEUJ01000008">
    <property type="protein sequence ID" value="OGC39500.1"/>
    <property type="molecule type" value="Genomic_DNA"/>
</dbReference>
<keyword evidence="8" id="KW-0547">Nucleotide-binding</keyword>
<dbReference type="InterPro" id="IPR017945">
    <property type="entry name" value="DHBP_synth_RibB-like_a/b_dom"/>
</dbReference>
<evidence type="ECO:0000256" key="1">
    <source>
        <dbReference type="ARBA" id="ARBA00004496"/>
    </source>
</evidence>
<comment type="caution">
    <text evidence="13">The sequence shown here is derived from an EMBL/GenBank/DDBJ whole genome shotgun (WGS) entry which is preliminary data.</text>
</comment>
<evidence type="ECO:0000256" key="3">
    <source>
        <dbReference type="ARBA" id="ARBA00012584"/>
    </source>
</evidence>
<dbReference type="PROSITE" id="PS51163">
    <property type="entry name" value="YRDC"/>
    <property type="match status" value="1"/>
</dbReference>
<dbReference type="InterPro" id="IPR050156">
    <property type="entry name" value="TC-AMP_synthase_SUA5"/>
</dbReference>